<accession>A0A1Y5PY26</accession>
<reference evidence="3" key="1">
    <citation type="submission" date="2016-03" db="EMBL/GenBank/DDBJ databases">
        <authorList>
            <person name="Ploux O."/>
        </authorList>
    </citation>
    <scope>NUCLEOTIDE SEQUENCE</scope>
    <source>
        <strain evidence="3">UC10</strain>
    </source>
</reference>
<dbReference type="KEGG" id="sphu:SPPYR_3817"/>
<evidence type="ECO:0000313" key="3">
    <source>
        <dbReference type="EMBL" id="SBV34932.1"/>
    </source>
</evidence>
<keyword evidence="1" id="KW-0732">Signal</keyword>
<dbReference type="EMBL" id="LT598653">
    <property type="protein sequence ID" value="SBV34932.1"/>
    <property type="molecule type" value="Genomic_DNA"/>
</dbReference>
<gene>
    <name evidence="3" type="ORF">SPPYR_3817</name>
</gene>
<dbReference type="AlphaFoldDB" id="A0A1Y5PY26"/>
<feature type="chain" id="PRO_5012848163" description="DUF6265 domain-containing protein" evidence="1">
    <location>
        <begin position="21"/>
        <end position="145"/>
    </location>
</feature>
<organism evidence="3">
    <name type="scientific">uncultured Sphingopyxis sp</name>
    <dbReference type="NCBI Taxonomy" id="310581"/>
    <lineage>
        <taxon>Bacteria</taxon>
        <taxon>Pseudomonadati</taxon>
        <taxon>Pseudomonadota</taxon>
        <taxon>Alphaproteobacteria</taxon>
        <taxon>Sphingomonadales</taxon>
        <taxon>Sphingomonadaceae</taxon>
        <taxon>Sphingopyxis</taxon>
        <taxon>environmental samples</taxon>
    </lineage>
</organism>
<name>A0A1Y5PY26_9SPHN</name>
<feature type="domain" description="DUF6265" evidence="2">
    <location>
        <begin position="25"/>
        <end position="130"/>
    </location>
</feature>
<dbReference type="RefSeq" id="WP_295322032.1">
    <property type="nucleotide sequence ID" value="NZ_LT598653.1"/>
</dbReference>
<proteinExistence type="predicted"/>
<dbReference type="InterPro" id="IPR046232">
    <property type="entry name" value="DUF6265"/>
</dbReference>
<sequence>MRMIAVALAVLVAASPAARVDDLGWLAGAWVGEADGRWTEESWTPPRGGVMLGVSRSGRGEELREYEFIRIARGGDGAISYIAMPQGGAPVAFALVRRERTRAIFENVAHDYPQRIEYVRDGDVLTATISAIDGTKARRWTYRRR</sequence>
<evidence type="ECO:0000256" key="1">
    <source>
        <dbReference type="SAM" id="SignalP"/>
    </source>
</evidence>
<dbReference type="Pfam" id="PF19780">
    <property type="entry name" value="DUF6265"/>
    <property type="match status" value="1"/>
</dbReference>
<evidence type="ECO:0000259" key="2">
    <source>
        <dbReference type="Pfam" id="PF19780"/>
    </source>
</evidence>
<feature type="signal peptide" evidence="1">
    <location>
        <begin position="1"/>
        <end position="20"/>
    </location>
</feature>
<protein>
    <recommendedName>
        <fullName evidence="2">DUF6265 domain-containing protein</fullName>
    </recommendedName>
</protein>